<evidence type="ECO:0000313" key="2">
    <source>
        <dbReference type="EMBL" id="PED81571.1"/>
    </source>
</evidence>
<dbReference type="AlphaFoldDB" id="A0AA91VAE7"/>
<evidence type="ECO:0000256" key="1">
    <source>
        <dbReference type="SAM" id="Phobius"/>
    </source>
</evidence>
<organism evidence="2 3">
    <name type="scientific">Bacillus pseudomycoides</name>
    <dbReference type="NCBI Taxonomy" id="64104"/>
    <lineage>
        <taxon>Bacteria</taxon>
        <taxon>Bacillati</taxon>
        <taxon>Bacillota</taxon>
        <taxon>Bacilli</taxon>
        <taxon>Bacillales</taxon>
        <taxon>Bacillaceae</taxon>
        <taxon>Bacillus</taxon>
        <taxon>Bacillus cereus group</taxon>
    </lineage>
</organism>
<name>A0AA91VAE7_9BACI</name>
<keyword evidence="1" id="KW-1133">Transmembrane helix</keyword>
<feature type="transmembrane region" description="Helical" evidence="1">
    <location>
        <begin position="53"/>
        <end position="77"/>
    </location>
</feature>
<reference evidence="2 3" key="1">
    <citation type="submission" date="2017-09" db="EMBL/GenBank/DDBJ databases">
        <title>Large-scale bioinformatics analysis of Bacillus genomes uncovers conserved roles of natural products in bacterial physiology.</title>
        <authorList>
            <consortium name="Agbiome Team Llc"/>
            <person name="Bleich R.M."/>
            <person name="Grubbs K.J."/>
            <person name="Santa Maria K.C."/>
            <person name="Allen S.E."/>
            <person name="Farag S."/>
            <person name="Shank E.A."/>
            <person name="Bowers A."/>
        </authorList>
    </citation>
    <scope>NUCLEOTIDE SEQUENCE [LARGE SCALE GENOMIC DNA]</scope>
    <source>
        <strain evidence="2 3">AFS092012</strain>
    </source>
</reference>
<dbReference type="InterPro" id="IPR035324">
    <property type="entry name" value="DUF5381"/>
</dbReference>
<accession>A0AA91VAE7</accession>
<dbReference type="EMBL" id="NVOR01000059">
    <property type="protein sequence ID" value="PED81571.1"/>
    <property type="molecule type" value="Genomic_DNA"/>
</dbReference>
<dbReference type="Proteomes" id="UP000221020">
    <property type="component" value="Unassembled WGS sequence"/>
</dbReference>
<dbReference type="RefSeq" id="WP_097899494.1">
    <property type="nucleotide sequence ID" value="NZ_NVOR01000059.1"/>
</dbReference>
<sequence length="179" mass="20719">MNDKSIKKTNKGIEVTFSNFDAGCAIICGFIMVAVGIYLFIGPSDEHWLLRIPYFIMGIITLSFFGSILMKILTVVIRRKTLLTITSNGIVCKKRVVYFSEIENMYIGWHNKRLRGLVFKDLIIYTKSGEKFFVCTYNISDTEIQAAIEQYVLPYVDKYCLARWRNQMGNPTKHMKKED</sequence>
<keyword evidence="1" id="KW-0812">Transmembrane</keyword>
<proteinExistence type="predicted"/>
<gene>
    <name evidence="2" type="ORF">CON65_16310</name>
</gene>
<protein>
    <submittedName>
        <fullName evidence="2">Uncharacterized protein</fullName>
    </submittedName>
</protein>
<dbReference type="Pfam" id="PF17353">
    <property type="entry name" value="DUF5381"/>
    <property type="match status" value="1"/>
</dbReference>
<feature type="transmembrane region" description="Helical" evidence="1">
    <location>
        <begin position="20"/>
        <end position="41"/>
    </location>
</feature>
<keyword evidence="1" id="KW-0472">Membrane</keyword>
<evidence type="ECO:0000313" key="3">
    <source>
        <dbReference type="Proteomes" id="UP000221020"/>
    </source>
</evidence>
<comment type="caution">
    <text evidence="2">The sequence shown here is derived from an EMBL/GenBank/DDBJ whole genome shotgun (WGS) entry which is preliminary data.</text>
</comment>